<dbReference type="PATRIC" id="fig|1029756.8.peg.3548"/>
<dbReference type="Gene3D" id="1.10.1330.10">
    <property type="entry name" value="Dockerin domain"/>
    <property type="match status" value="1"/>
</dbReference>
<feature type="active site" evidence="8">
    <location>
        <position position="1161"/>
    </location>
</feature>
<accession>V5SIY4</accession>
<evidence type="ECO:0000256" key="1">
    <source>
        <dbReference type="ARBA" id="ARBA00009388"/>
    </source>
</evidence>
<dbReference type="SUPFAM" id="SSF55486">
    <property type="entry name" value="Metalloproteases ('zincins'), catalytic domain"/>
    <property type="match status" value="1"/>
</dbReference>
<dbReference type="Gene3D" id="1.10.390.10">
    <property type="entry name" value="Neutral Protease Domain 2"/>
    <property type="match status" value="1"/>
</dbReference>
<dbReference type="InterPro" id="IPR022398">
    <property type="entry name" value="Peptidase_S8_His-AS"/>
</dbReference>
<feature type="compositionally biased region" description="Low complexity" evidence="10">
    <location>
        <begin position="112"/>
        <end position="124"/>
    </location>
</feature>
<proteinExistence type="inferred from homology"/>
<evidence type="ECO:0000256" key="5">
    <source>
        <dbReference type="ARBA" id="ARBA00022825"/>
    </source>
</evidence>
<dbReference type="InterPro" id="IPR036439">
    <property type="entry name" value="Dockerin_dom_sf"/>
</dbReference>
<dbReference type="InterPro" id="IPR023612">
    <property type="entry name" value="Peptidase_M4"/>
</dbReference>
<evidence type="ECO:0000259" key="11">
    <source>
        <dbReference type="Pfam" id="PF00082"/>
    </source>
</evidence>
<protein>
    <recommendedName>
        <fullName evidence="16">Peptidase S8/S53 domain-containing protein</fullName>
    </recommendedName>
</protein>
<dbReference type="CDD" id="cd09597">
    <property type="entry name" value="M4_TLP"/>
    <property type="match status" value="1"/>
</dbReference>
<evidence type="ECO:0000259" key="12">
    <source>
        <dbReference type="Pfam" id="PF01447"/>
    </source>
</evidence>
<feature type="compositionally biased region" description="Low complexity" evidence="10">
    <location>
        <begin position="35"/>
        <end position="47"/>
    </location>
</feature>
<dbReference type="GO" id="GO:0004222">
    <property type="term" value="F:metalloendopeptidase activity"/>
    <property type="evidence" value="ECO:0007669"/>
    <property type="project" value="InterPro"/>
</dbReference>
<dbReference type="InterPro" id="IPR000209">
    <property type="entry name" value="Peptidase_S8/S53_dom"/>
</dbReference>
<dbReference type="Proteomes" id="UP000018542">
    <property type="component" value="Chromosome"/>
</dbReference>
<keyword evidence="3" id="KW-0479">Metal-binding</keyword>
<feature type="domain" description="Peptidase M4" evidence="12">
    <location>
        <begin position="1040"/>
        <end position="1167"/>
    </location>
</feature>
<dbReference type="PROSITE" id="PS00138">
    <property type="entry name" value="SUBTILASE_SER"/>
    <property type="match status" value="1"/>
</dbReference>
<feature type="active site" description="Charge relay system" evidence="9">
    <location>
        <position position="335"/>
    </location>
</feature>
<keyword evidence="15" id="KW-1185">Reference proteome</keyword>
<dbReference type="Pfam" id="PF01447">
    <property type="entry name" value="Peptidase_M4"/>
    <property type="match status" value="1"/>
</dbReference>
<sequence length="1371" mass="146826">MLMALTVPILSTAEAQLPPSQYDRLQRTLEERFAPPKQQRPRAPATGGTSGSTGDFIYVEPDGKAKQTTPAPLPKRSDVSSDGSWGKSIYSFFATRLGGATRQTEVADVRVAEGPARAEPAEAVQETEADSKTEEVRQRSRERRAERNRERRRYHRRPERGTGERHRHRVPVAKPNSYVIQLAPDAAADDIDSLLTKYGLTVTKMIAPLGVLTVELDPAAVRREAARAAPEPAIQDTKTQLQSILEPPLIQELREEKIVDAAFVNSVMEARHLPGPTGASITVDNEVFSWRWNAGAGEDGNWGLKQIRVPPVWTVLKRHREANPDALRPKIGIVDGGFATDPAVSFASMQNVRPLATHQAGCGTHHGMHIAGIIGARQSGRPGIDGIIPDARIDAIAIDDAIVGDSGIVGIDAGWQVHALLFDDVLARTLDYVYADLLKPDNLRVINISLGYNFVASNLLGDAHPQDVPGLGLHIMHQANLIRLMASRVQENVLFVVAAGNDSDGREDPIEAKWASPFAWAGTQRSAAGETPSNILVVEAIDRDGLRADFSNTGGHVSAPGVDIMSTLDANRMPFGVCSGTSQAAPHVAALATILFELAPDKSPADIARILRETGTPPEEDEENAPTIDAFDAVVALAPDKARLVADLDGDGVVGPNDLALFQRHLEKVATAATANTTFAEDLNGDGVIDDNECFWPRIDLNGSGHGALASRDARKIGGADLTDLAVIELFWSDPAVPFGTAIAASGLATPAEIYTVAELDPAPITQCRRTIGPDLTVADATPVTPGSGTSTALAATASGATGGVADAKAVRADVEKAIAELRKTHPNLRVTLDPKTGLPSSVMGISPLPGTTSIGAGRTGDLTEEEVKRAVDAYFGQGGLGSLHPSRNTRVTSEYLGRRKDPDFPDRYVADVEQRIDGVPVFGSQAKLTVSRALGVTKYSGTTSNVAIETTTPKIAEGEAIAAARAKLAEVLRSSPDASRAFPLAPNPEKVEVGKPDLIVFDPALVGKVQDGGRTRLAWLVSIDAFRIFVDAETGEPFYYYRDQPSGMLRRIYDLGQNTTFPGATAIDEKERRRTEKLSPEALIAFRNAGIVRDYFFITFGRNSFDDNDGSGGAPLEAYVRYGETKNAYWCTGKSYGCPGANVMVYGPGYADALDIVAHEMTHGVIVHEKNLLYLNEPGAVNESLADIFGALIELEFKGEAGNWLIGERTPGFSVTSPLRSLADPNLRNVQGQSMFDRTQRYSLANRGQPDHYSEVLTPADTMCGSTAYNDNGCVHFNSGILNKMAYLTSEGGTHRGVTVRGIGRYKLARITYRAMTVGLNRSSTLSHAANAFVEGCFELASGEIGGLVPADCEQVMAAQRAVGLDVPSS</sequence>
<feature type="active site" description="Proton donor" evidence="8">
    <location>
        <position position="1277"/>
    </location>
</feature>
<evidence type="ECO:0008006" key="16">
    <source>
        <dbReference type="Google" id="ProtNLM"/>
    </source>
</evidence>
<evidence type="ECO:0000256" key="7">
    <source>
        <dbReference type="ARBA" id="ARBA00023049"/>
    </source>
</evidence>
<reference evidence="14 15" key="1">
    <citation type="journal article" date="2014" name="Genome Announc.">
        <title>Complete Genome Sequence of Hyphomicrobium nitrativorans Strain NL23, a Denitrifying Bacterium Isolated from Biofilm of a Methanol-Fed Denitrification System Treating Seawater at the Montreal Biodome.</title>
        <authorList>
            <person name="Martineau C."/>
            <person name="Villeneuve C."/>
            <person name="Mauffrey F."/>
            <person name="Villemur R."/>
        </authorList>
    </citation>
    <scope>NUCLEOTIDE SEQUENCE [LARGE SCALE GENOMIC DNA]</scope>
    <source>
        <strain evidence="14">NL23</strain>
    </source>
</reference>
<dbReference type="PANTHER" id="PTHR33794:SF1">
    <property type="entry name" value="BACILLOLYSIN"/>
    <property type="match status" value="1"/>
</dbReference>
<dbReference type="Pfam" id="PF00404">
    <property type="entry name" value="Dockerin_1"/>
    <property type="match status" value="1"/>
</dbReference>
<feature type="domain" description="Peptidase S8/S53" evidence="11">
    <location>
        <begin position="363"/>
        <end position="615"/>
    </location>
</feature>
<evidence type="ECO:0000256" key="3">
    <source>
        <dbReference type="ARBA" id="ARBA00022723"/>
    </source>
</evidence>
<dbReference type="Pfam" id="PF02868">
    <property type="entry name" value="Peptidase_M4_C"/>
    <property type="match status" value="1"/>
</dbReference>
<feature type="region of interest" description="Disordered" evidence="10">
    <location>
        <begin position="112"/>
        <end position="168"/>
    </location>
</feature>
<dbReference type="InterPro" id="IPR050728">
    <property type="entry name" value="Zinc_Metalloprotease_M4"/>
</dbReference>
<feature type="region of interest" description="Disordered" evidence="10">
    <location>
        <begin position="28"/>
        <end position="82"/>
    </location>
</feature>
<keyword evidence="5 9" id="KW-0720">Serine protease</keyword>
<dbReference type="Gene3D" id="3.10.170.10">
    <property type="match status" value="1"/>
</dbReference>
<keyword evidence="4 9" id="KW-0378">Hydrolase</keyword>
<dbReference type="HOGENOM" id="CLU_256269_0_0_5"/>
<dbReference type="PRINTS" id="PR00730">
    <property type="entry name" value="THERMOLYSIN"/>
</dbReference>
<evidence type="ECO:0000313" key="15">
    <source>
        <dbReference type="Proteomes" id="UP000018542"/>
    </source>
</evidence>
<dbReference type="InterPro" id="IPR013856">
    <property type="entry name" value="Peptidase_M4_domain"/>
</dbReference>
<name>V5SIY4_9HYPH</name>
<dbReference type="Pfam" id="PF00082">
    <property type="entry name" value="Peptidase_S8"/>
    <property type="match status" value="1"/>
</dbReference>
<dbReference type="PANTHER" id="PTHR33794">
    <property type="entry name" value="BACILLOLYSIN"/>
    <property type="match status" value="1"/>
</dbReference>
<evidence type="ECO:0000313" key="14">
    <source>
        <dbReference type="EMBL" id="AHB50457.1"/>
    </source>
</evidence>
<gene>
    <name evidence="14" type="ORF">W911_17040</name>
</gene>
<comment type="similarity">
    <text evidence="9">Belongs to the peptidase S8 family.</text>
</comment>
<dbReference type="PROSITE" id="PS51892">
    <property type="entry name" value="SUBTILASE"/>
    <property type="match status" value="1"/>
</dbReference>
<evidence type="ECO:0000256" key="2">
    <source>
        <dbReference type="ARBA" id="ARBA00022670"/>
    </source>
</evidence>
<organism evidence="14 15">
    <name type="scientific">Hyphomicrobium nitrativorans NL23</name>
    <dbReference type="NCBI Taxonomy" id="1029756"/>
    <lineage>
        <taxon>Bacteria</taxon>
        <taxon>Pseudomonadati</taxon>
        <taxon>Pseudomonadota</taxon>
        <taxon>Alphaproteobacteria</taxon>
        <taxon>Hyphomicrobiales</taxon>
        <taxon>Hyphomicrobiaceae</taxon>
        <taxon>Hyphomicrobium</taxon>
    </lineage>
</organism>
<feature type="active site" description="Charge relay system" evidence="9">
    <location>
        <position position="366"/>
    </location>
</feature>
<dbReference type="InterPro" id="IPR002105">
    <property type="entry name" value="Dockerin_1_rpt"/>
</dbReference>
<dbReference type="SUPFAM" id="SSF52743">
    <property type="entry name" value="Subtilisin-like"/>
    <property type="match status" value="1"/>
</dbReference>
<comment type="similarity">
    <text evidence="1">Belongs to the peptidase M4 family.</text>
</comment>
<feature type="compositionally biased region" description="Basic and acidic residues" evidence="10">
    <location>
        <begin position="129"/>
        <end position="149"/>
    </location>
</feature>
<evidence type="ECO:0000256" key="10">
    <source>
        <dbReference type="SAM" id="MobiDB-lite"/>
    </source>
</evidence>
<dbReference type="GO" id="GO:0046872">
    <property type="term" value="F:metal ion binding"/>
    <property type="evidence" value="ECO:0007669"/>
    <property type="project" value="UniProtKB-KW"/>
</dbReference>
<dbReference type="PROSITE" id="PS00018">
    <property type="entry name" value="EF_HAND_1"/>
    <property type="match status" value="1"/>
</dbReference>
<dbReference type="InterPro" id="IPR027268">
    <property type="entry name" value="Peptidase_M4/M1_CTD_sf"/>
</dbReference>
<dbReference type="GO" id="GO:0004252">
    <property type="term" value="F:serine-type endopeptidase activity"/>
    <property type="evidence" value="ECO:0007669"/>
    <property type="project" value="UniProtKB-UniRule"/>
</dbReference>
<evidence type="ECO:0000256" key="4">
    <source>
        <dbReference type="ARBA" id="ARBA00022801"/>
    </source>
</evidence>
<dbReference type="InterPro" id="IPR001570">
    <property type="entry name" value="Peptidase_M4_C_domain"/>
</dbReference>
<dbReference type="Gene3D" id="3.40.50.200">
    <property type="entry name" value="Peptidase S8/S53 domain"/>
    <property type="match status" value="1"/>
</dbReference>
<evidence type="ECO:0000256" key="9">
    <source>
        <dbReference type="PROSITE-ProRule" id="PRU01240"/>
    </source>
</evidence>
<keyword evidence="2 9" id="KW-0645">Protease</keyword>
<evidence type="ECO:0000256" key="8">
    <source>
        <dbReference type="PIRSR" id="PIRSR623612-1"/>
    </source>
</evidence>
<dbReference type="InterPro" id="IPR023828">
    <property type="entry name" value="Peptidase_S8_Ser-AS"/>
</dbReference>
<feature type="domain" description="Peptidase M4 C-terminal" evidence="13">
    <location>
        <begin position="1172"/>
        <end position="1340"/>
    </location>
</feature>
<dbReference type="GO" id="GO:0004553">
    <property type="term" value="F:hydrolase activity, hydrolyzing O-glycosyl compounds"/>
    <property type="evidence" value="ECO:0007669"/>
    <property type="project" value="InterPro"/>
</dbReference>
<dbReference type="EMBL" id="CP006912">
    <property type="protein sequence ID" value="AHB50457.1"/>
    <property type="molecule type" value="Genomic_DNA"/>
</dbReference>
<evidence type="ECO:0000259" key="13">
    <source>
        <dbReference type="Pfam" id="PF02868"/>
    </source>
</evidence>
<dbReference type="GO" id="GO:0000272">
    <property type="term" value="P:polysaccharide catabolic process"/>
    <property type="evidence" value="ECO:0007669"/>
    <property type="project" value="InterPro"/>
</dbReference>
<dbReference type="KEGG" id="hni:W911_17040"/>
<dbReference type="InterPro" id="IPR036852">
    <property type="entry name" value="Peptidase_S8/S53_dom_sf"/>
</dbReference>
<dbReference type="STRING" id="1029756.W911_17040"/>
<keyword evidence="6" id="KW-0862">Zinc</keyword>
<evidence type="ECO:0000256" key="6">
    <source>
        <dbReference type="ARBA" id="ARBA00022833"/>
    </source>
</evidence>
<dbReference type="GO" id="GO:0006508">
    <property type="term" value="P:proteolysis"/>
    <property type="evidence" value="ECO:0007669"/>
    <property type="project" value="UniProtKB-KW"/>
</dbReference>
<keyword evidence="7" id="KW-0482">Metalloprotease</keyword>
<dbReference type="PROSITE" id="PS00137">
    <property type="entry name" value="SUBTILASE_HIS"/>
    <property type="match status" value="1"/>
</dbReference>
<dbReference type="InterPro" id="IPR018247">
    <property type="entry name" value="EF_Hand_1_Ca_BS"/>
</dbReference>
<feature type="active site" description="Charge relay system" evidence="9">
    <location>
        <position position="582"/>
    </location>
</feature>